<feature type="binding site" evidence="6">
    <location>
        <position position="105"/>
    </location>
    <ligand>
        <name>a divalent metal cation</name>
        <dbReference type="ChEBI" id="CHEBI:60240"/>
        <label>2</label>
        <note>catalytic</note>
    </ligand>
</feature>
<dbReference type="SUPFAM" id="SSF55920">
    <property type="entry name" value="Creatinase/aminopeptidase"/>
    <property type="match status" value="1"/>
</dbReference>
<evidence type="ECO:0000256" key="3">
    <source>
        <dbReference type="ARBA" id="ARBA00022670"/>
    </source>
</evidence>
<evidence type="ECO:0000256" key="6">
    <source>
        <dbReference type="HAMAP-Rule" id="MF_01974"/>
    </source>
</evidence>
<feature type="binding site" evidence="6">
    <location>
        <position position="232"/>
    </location>
    <ligand>
        <name>a divalent metal cation</name>
        <dbReference type="ChEBI" id="CHEBI:60240"/>
        <label>1</label>
    </ligand>
</feature>
<keyword evidence="11" id="KW-1185">Reference proteome</keyword>
<feature type="binding site" evidence="6">
    <location>
        <position position="232"/>
    </location>
    <ligand>
        <name>a divalent metal cation</name>
        <dbReference type="ChEBI" id="CHEBI:60240"/>
        <label>2</label>
        <note>catalytic</note>
    </ligand>
</feature>
<dbReference type="STRING" id="89784.SAMN04489725_10736"/>
<feature type="domain" description="N-acetyltransferase" evidence="8">
    <location>
        <begin position="260"/>
        <end position="401"/>
    </location>
</feature>
<reference evidence="11" key="2">
    <citation type="submission" date="2016-10" db="EMBL/GenBank/DDBJ databases">
        <authorList>
            <person name="Varghese N."/>
        </authorList>
    </citation>
    <scope>NUCLEOTIDE SEQUENCE [LARGE SCALE GENOMIC DNA]</scope>
    <source>
        <strain evidence="11">DSM 12489</strain>
    </source>
</reference>
<keyword evidence="2 6" id="KW-0031">Aminopeptidase</keyword>
<protein>
    <recommendedName>
        <fullName evidence="6 7">Methionine aminopeptidase</fullName>
        <shortName evidence="6">MAP</shortName>
        <shortName evidence="6">MetAP</shortName>
        <ecNumber evidence="6 7">3.4.11.18</ecNumber>
    </recommendedName>
    <alternativeName>
        <fullName evidence="6">Peptidase M</fullName>
    </alternativeName>
</protein>
<dbReference type="EMBL" id="BSRA01000009">
    <property type="protein sequence ID" value="GLV14067.1"/>
    <property type="molecule type" value="Genomic_DNA"/>
</dbReference>
<feature type="binding site" evidence="6">
    <location>
        <position position="175"/>
    </location>
    <ligand>
        <name>substrate</name>
    </ligand>
</feature>
<comment type="subunit">
    <text evidence="6">Monomer.</text>
</comment>
<evidence type="ECO:0000313" key="11">
    <source>
        <dbReference type="Proteomes" id="UP000182589"/>
    </source>
</evidence>
<dbReference type="RefSeq" id="WP_074692929.1">
    <property type="nucleotide sequence ID" value="NZ_BSRA01000009.1"/>
</dbReference>
<dbReference type="InterPro" id="IPR000994">
    <property type="entry name" value="Pept_M24"/>
</dbReference>
<dbReference type="AlphaFoldDB" id="A0A1H2U5N4"/>
<keyword evidence="3 6" id="KW-0645">Protease</keyword>
<comment type="cofactor">
    <cofactor evidence="6">
        <name>Co(2+)</name>
        <dbReference type="ChEBI" id="CHEBI:48828"/>
    </cofactor>
    <cofactor evidence="6">
        <name>Zn(2+)</name>
        <dbReference type="ChEBI" id="CHEBI:29105"/>
    </cofactor>
    <cofactor evidence="6">
        <name>Mn(2+)</name>
        <dbReference type="ChEBI" id="CHEBI:29035"/>
    </cofactor>
    <cofactor evidence="6">
        <name>Fe(2+)</name>
        <dbReference type="ChEBI" id="CHEBI:29033"/>
    </cofactor>
    <text evidence="6">Binds 2 divalent metal cations per subunit. Has a high-affinity and a low affinity metal-binding site. The true nature of the physiological cofactor is under debate. The enzyme is active with cobalt, zinc, manganese or divalent iron ions. Most likely, methionine aminopeptidases function as mononuclear Fe(2+)-metalloproteases under physiological conditions, and the catalytically relevant metal-binding site has been assigned to the histidine-containing high-affinity site.</text>
</comment>
<dbReference type="Gene3D" id="3.40.630.30">
    <property type="match status" value="1"/>
</dbReference>
<feature type="binding site" evidence="6">
    <location>
        <position position="105"/>
    </location>
    <ligand>
        <name>a divalent metal cation</name>
        <dbReference type="ChEBI" id="CHEBI:60240"/>
        <label>1</label>
    </ligand>
</feature>
<dbReference type="PROSITE" id="PS51186">
    <property type="entry name" value="GNAT"/>
    <property type="match status" value="1"/>
</dbReference>
<dbReference type="NCBIfam" id="TIGR00500">
    <property type="entry name" value="met_pdase_I"/>
    <property type="match status" value="1"/>
</dbReference>
<reference evidence="10" key="1">
    <citation type="submission" date="2016-10" db="EMBL/GenBank/DDBJ databases">
        <authorList>
            <person name="de Groot N.N."/>
        </authorList>
    </citation>
    <scope>NUCLEOTIDE SEQUENCE [LARGE SCALE GENOMIC DNA]</scope>
    <source>
        <strain evidence="10">DSM 12489</strain>
    </source>
</reference>
<dbReference type="PRINTS" id="PR00599">
    <property type="entry name" value="MAPEPTIDASE"/>
</dbReference>
<evidence type="ECO:0000256" key="4">
    <source>
        <dbReference type="ARBA" id="ARBA00022723"/>
    </source>
</evidence>
<organism evidence="10 11">
    <name type="scientific">Alicyclobacillus hesperidum</name>
    <dbReference type="NCBI Taxonomy" id="89784"/>
    <lineage>
        <taxon>Bacteria</taxon>
        <taxon>Bacillati</taxon>
        <taxon>Bacillota</taxon>
        <taxon>Bacilli</taxon>
        <taxon>Bacillales</taxon>
        <taxon>Alicyclobacillaceae</taxon>
        <taxon>Alicyclobacillus</taxon>
    </lineage>
</organism>
<comment type="function">
    <text evidence="1 6">Removes the N-terminal methionine from nascent proteins. The N-terminal methionine is often cleaved when the second residue in the primary sequence is small and uncharged (Met-Ala-, Cys, Gly, Pro, Ser, Thr, or Val). Requires deformylation of the N(alpha)-formylated initiator methionine before it can be hydrolyzed.</text>
</comment>
<feature type="binding site" evidence="6">
    <location>
        <position position="77"/>
    </location>
    <ligand>
        <name>substrate</name>
    </ligand>
</feature>
<dbReference type="Pfam" id="PF00583">
    <property type="entry name" value="Acetyltransf_1"/>
    <property type="match status" value="1"/>
</dbReference>
<dbReference type="Pfam" id="PF00557">
    <property type="entry name" value="Peptidase_M24"/>
    <property type="match status" value="1"/>
</dbReference>
<dbReference type="SUPFAM" id="SSF55729">
    <property type="entry name" value="Acyl-CoA N-acyltransferases (Nat)"/>
    <property type="match status" value="1"/>
</dbReference>
<feature type="binding site" evidence="6">
    <location>
        <position position="168"/>
    </location>
    <ligand>
        <name>a divalent metal cation</name>
        <dbReference type="ChEBI" id="CHEBI:60240"/>
        <label>2</label>
        <note>catalytic</note>
    </ligand>
</feature>
<dbReference type="InterPro" id="IPR036005">
    <property type="entry name" value="Creatinase/aminopeptidase-like"/>
</dbReference>
<evidence type="ECO:0000313" key="10">
    <source>
        <dbReference type="EMBL" id="SDW50804.1"/>
    </source>
</evidence>
<proteinExistence type="inferred from homology"/>
<evidence type="ECO:0000256" key="5">
    <source>
        <dbReference type="ARBA" id="ARBA00022801"/>
    </source>
</evidence>
<reference evidence="9" key="3">
    <citation type="submission" date="2023-02" db="EMBL/GenBank/DDBJ databases">
        <title>Proposal of a novel subspecies: Alicyclobacillus hesperidum subspecies aegle.</title>
        <authorList>
            <person name="Goto K."/>
            <person name="Fujii T."/>
            <person name="Yasui K."/>
            <person name="Mochida K."/>
            <person name="Kato-Tanaka Y."/>
            <person name="Morohoshi S."/>
            <person name="An S.Y."/>
            <person name="Kasai H."/>
            <person name="Yokota A."/>
        </authorList>
    </citation>
    <scope>NUCLEOTIDE SEQUENCE</scope>
    <source>
        <strain evidence="9">DSM 12766</strain>
    </source>
</reference>
<comment type="catalytic activity">
    <reaction evidence="6 7">
        <text>Release of N-terminal amino acids, preferentially methionine, from peptides and arylamides.</text>
        <dbReference type="EC" id="3.4.11.18"/>
    </reaction>
</comment>
<dbReference type="EC" id="3.4.11.18" evidence="6 7"/>
<evidence type="ECO:0000256" key="2">
    <source>
        <dbReference type="ARBA" id="ARBA00022438"/>
    </source>
</evidence>
<dbReference type="GO" id="GO:0070006">
    <property type="term" value="F:metalloaminopeptidase activity"/>
    <property type="evidence" value="ECO:0007669"/>
    <property type="project" value="UniProtKB-UniRule"/>
</dbReference>
<accession>A0A1H2U5N4</accession>
<dbReference type="InterPro" id="IPR001714">
    <property type="entry name" value="Pept_M24_MAP"/>
</dbReference>
<evidence type="ECO:0000256" key="1">
    <source>
        <dbReference type="ARBA" id="ARBA00002521"/>
    </source>
</evidence>
<keyword evidence="4 6" id="KW-0479">Metal-binding</keyword>
<dbReference type="Proteomes" id="UP001157137">
    <property type="component" value="Unassembled WGS sequence"/>
</dbReference>
<dbReference type="CDD" id="cd04301">
    <property type="entry name" value="NAT_SF"/>
    <property type="match status" value="1"/>
</dbReference>
<dbReference type="GO" id="GO:0005829">
    <property type="term" value="C:cytosol"/>
    <property type="evidence" value="ECO:0007669"/>
    <property type="project" value="TreeGrafter"/>
</dbReference>
<keyword evidence="5 6" id="KW-0378">Hydrolase</keyword>
<dbReference type="Proteomes" id="UP000182589">
    <property type="component" value="Unassembled WGS sequence"/>
</dbReference>
<dbReference type="PANTHER" id="PTHR43330:SF27">
    <property type="entry name" value="METHIONINE AMINOPEPTIDASE"/>
    <property type="match status" value="1"/>
</dbReference>
<sequence length="401" mass="43623">MIEVRTGGELDALRTCGRANAKVHRAVAKAIQSGITTRDLEDVAVAAMRLAEAKSAIKGVHGFPGEICVSVNSEIGHSVPGAYRLQSGDLVKVDIAVAVDGWITDAARSYVVGDGTREAHRMLEVAEAALAAGIQHAKAGGRCSDISHAIGEMVKHSGMRIIHKAVGHGTGMSLHEDPWLPNFGPPGLGPRLREGMVLAIEPVIAQVSRYARRADNGWADVTMHGDLSVHVEDTVIVRDGVAEVITRSAEEQQAVRVANMLLIPAAKVDQTELVRLVAKEMDPILLEAWGRRVTPHDLFAGGAIALAIQDEDGRLLGFVSYARQGRHLHLHTIVLRREQQGRQRGRAILAWLEGEARRLGCNALQLCVQTNNERALRFYQRLGFVEVGRPQSNTWLMTKRL</sequence>
<comment type="similarity">
    <text evidence="6">Belongs to the peptidase M24A family. Methionine aminopeptidase type 1 subfamily.</text>
</comment>
<evidence type="ECO:0000259" key="8">
    <source>
        <dbReference type="PROSITE" id="PS51186"/>
    </source>
</evidence>
<dbReference type="HAMAP" id="MF_01974">
    <property type="entry name" value="MetAP_1"/>
    <property type="match status" value="1"/>
</dbReference>
<feature type="binding site" evidence="6">
    <location>
        <position position="201"/>
    </location>
    <ligand>
        <name>a divalent metal cation</name>
        <dbReference type="ChEBI" id="CHEBI:60240"/>
        <label>2</label>
        <note>catalytic</note>
    </ligand>
</feature>
<dbReference type="Gene3D" id="3.90.230.10">
    <property type="entry name" value="Creatinase/methionine aminopeptidase superfamily"/>
    <property type="match status" value="1"/>
</dbReference>
<dbReference type="GO" id="GO:0046872">
    <property type="term" value="F:metal ion binding"/>
    <property type="evidence" value="ECO:0007669"/>
    <property type="project" value="UniProtKB-UniRule"/>
</dbReference>
<name>A0A1H2U5N4_9BACL</name>
<feature type="binding site" evidence="6">
    <location>
        <position position="94"/>
    </location>
    <ligand>
        <name>a divalent metal cation</name>
        <dbReference type="ChEBI" id="CHEBI:60240"/>
        <label>1</label>
    </ligand>
</feature>
<dbReference type="InterPro" id="IPR000182">
    <property type="entry name" value="GNAT_dom"/>
</dbReference>
<dbReference type="InterPro" id="IPR016181">
    <property type="entry name" value="Acyl_CoA_acyltransferase"/>
</dbReference>
<evidence type="ECO:0000313" key="9">
    <source>
        <dbReference type="EMBL" id="GLV14067.1"/>
    </source>
</evidence>
<gene>
    <name evidence="6" type="primary">map</name>
    <name evidence="9" type="ORF">Heshes_17510</name>
    <name evidence="10" type="ORF">SAMN04489725_10736</name>
</gene>
<dbReference type="GO" id="GO:0004239">
    <property type="term" value="F:initiator methionyl aminopeptidase activity"/>
    <property type="evidence" value="ECO:0007669"/>
    <property type="project" value="UniProtKB-UniRule"/>
</dbReference>
<dbReference type="GO" id="GO:0006508">
    <property type="term" value="P:proteolysis"/>
    <property type="evidence" value="ECO:0007669"/>
    <property type="project" value="UniProtKB-KW"/>
</dbReference>
<dbReference type="PANTHER" id="PTHR43330">
    <property type="entry name" value="METHIONINE AMINOPEPTIDASE"/>
    <property type="match status" value="1"/>
</dbReference>
<dbReference type="GO" id="GO:0016747">
    <property type="term" value="F:acyltransferase activity, transferring groups other than amino-acyl groups"/>
    <property type="evidence" value="ECO:0007669"/>
    <property type="project" value="InterPro"/>
</dbReference>
<dbReference type="InterPro" id="IPR002467">
    <property type="entry name" value="Pept_M24A_MAP1"/>
</dbReference>
<evidence type="ECO:0000256" key="7">
    <source>
        <dbReference type="RuleBase" id="RU003653"/>
    </source>
</evidence>
<dbReference type="EMBL" id="FNOJ01000007">
    <property type="protein sequence ID" value="SDW50804.1"/>
    <property type="molecule type" value="Genomic_DNA"/>
</dbReference>